<name>A0ABW8T1V9_9CLOT</name>
<dbReference type="RefSeq" id="WP_406768071.1">
    <property type="nucleotide sequence ID" value="NZ_JBJHZZ010000001.1"/>
</dbReference>
<accession>A0ABW8T1V9</accession>
<organism evidence="1 2">
    <name type="scientific">Candidatus Clostridium stratigraminis</name>
    <dbReference type="NCBI Taxonomy" id="3381661"/>
    <lineage>
        <taxon>Bacteria</taxon>
        <taxon>Bacillati</taxon>
        <taxon>Bacillota</taxon>
        <taxon>Clostridia</taxon>
        <taxon>Eubacteriales</taxon>
        <taxon>Clostridiaceae</taxon>
        <taxon>Clostridium</taxon>
    </lineage>
</organism>
<keyword evidence="2" id="KW-1185">Reference proteome</keyword>
<protein>
    <recommendedName>
        <fullName evidence="3">Ribosome alternative rescue factor ArfA</fullName>
    </recommendedName>
</protein>
<dbReference type="Proteomes" id="UP001623591">
    <property type="component" value="Unassembled WGS sequence"/>
</dbReference>
<evidence type="ECO:0000313" key="2">
    <source>
        <dbReference type="Proteomes" id="UP001623591"/>
    </source>
</evidence>
<proteinExistence type="predicted"/>
<gene>
    <name evidence="1" type="ORF">ACJDUG_01325</name>
</gene>
<sequence length="66" mass="7466">MKKSKQKITKNLSFSIDVNKVNLNCRKFNSSEISRGTGIEKNKKGKGSYTRKHVKLDDDSCGLFLT</sequence>
<comment type="caution">
    <text evidence="1">The sequence shown here is derived from an EMBL/GenBank/DDBJ whole genome shotgun (WGS) entry which is preliminary data.</text>
</comment>
<evidence type="ECO:0000313" key="1">
    <source>
        <dbReference type="EMBL" id="MFL0245615.1"/>
    </source>
</evidence>
<evidence type="ECO:0008006" key="3">
    <source>
        <dbReference type="Google" id="ProtNLM"/>
    </source>
</evidence>
<dbReference type="EMBL" id="JBJHZZ010000001">
    <property type="protein sequence ID" value="MFL0245615.1"/>
    <property type="molecule type" value="Genomic_DNA"/>
</dbReference>
<reference evidence="1 2" key="1">
    <citation type="submission" date="2024-11" db="EMBL/GenBank/DDBJ databases">
        <authorList>
            <person name="Heng Y.C."/>
            <person name="Lim A.C.H."/>
            <person name="Lee J.K.Y."/>
            <person name="Kittelmann S."/>
        </authorList>
    </citation>
    <scope>NUCLEOTIDE SEQUENCE [LARGE SCALE GENOMIC DNA]</scope>
    <source>
        <strain evidence="1 2">WILCCON 0185</strain>
    </source>
</reference>